<comment type="caution">
    <text evidence="4">The sequence shown here is derived from an EMBL/GenBank/DDBJ whole genome shotgun (WGS) entry which is preliminary data.</text>
</comment>
<feature type="transmembrane region" description="Helical" evidence="2">
    <location>
        <begin position="12"/>
        <end position="36"/>
    </location>
</feature>
<keyword evidence="2" id="KW-0472">Membrane</keyword>
<gene>
    <name evidence="4" type="ORF">ACFOYW_12350</name>
</gene>
<reference evidence="5" key="1">
    <citation type="journal article" date="2019" name="Int. J. Syst. Evol. Microbiol.">
        <title>The Global Catalogue of Microorganisms (GCM) 10K type strain sequencing project: providing services to taxonomists for standard genome sequencing and annotation.</title>
        <authorList>
            <consortium name="The Broad Institute Genomics Platform"/>
            <consortium name="The Broad Institute Genome Sequencing Center for Infectious Disease"/>
            <person name="Wu L."/>
            <person name="Ma J."/>
        </authorList>
    </citation>
    <scope>NUCLEOTIDE SEQUENCE [LARGE SCALE GENOMIC DNA]</scope>
    <source>
        <strain evidence="5">CGMCC 1.10363</strain>
    </source>
</reference>
<evidence type="ECO:0000313" key="5">
    <source>
        <dbReference type="Proteomes" id="UP001595900"/>
    </source>
</evidence>
<dbReference type="CDD" id="cd06530">
    <property type="entry name" value="S26_SPase_I"/>
    <property type="match status" value="1"/>
</dbReference>
<dbReference type="InterPro" id="IPR001733">
    <property type="entry name" value="Peptidase_S26B"/>
</dbReference>
<accession>A0ABV8Q712</accession>
<dbReference type="NCBIfam" id="TIGR02228">
    <property type="entry name" value="sigpep_I_arch"/>
    <property type="match status" value="1"/>
</dbReference>
<keyword evidence="2" id="KW-1133">Transmembrane helix</keyword>
<dbReference type="InterPro" id="IPR019533">
    <property type="entry name" value="Peptidase_S26"/>
</dbReference>
<dbReference type="EC" id="3.4.21.89" evidence="1"/>
<dbReference type="PANTHER" id="PTHR10806">
    <property type="entry name" value="SIGNAL PEPTIDASE COMPLEX CATALYTIC SUBUNIT SEC11"/>
    <property type="match status" value="1"/>
</dbReference>
<name>A0ABV8Q712_9MICO</name>
<keyword evidence="5" id="KW-1185">Reference proteome</keyword>
<sequence>MRTAPVRITQNIVLAAVAVIGALAIVFVAVALVMGLRPADVVSGSMRPTLPVGSIVLTKEVPASTLKVGDIVQLPRQDTDGVVTHRIQHIAAASNGTYRLTLKGDANKLADPQPYTVRTAGLYKGDIPVLGAVAEWVKTYPVYAVAIMLGTLTFAFWGRSTVAVAMPDGSTIDGLSRKEAERIIAVYRGAPQH</sequence>
<evidence type="ECO:0000313" key="4">
    <source>
        <dbReference type="EMBL" id="MFC4244166.1"/>
    </source>
</evidence>
<proteinExistence type="predicted"/>
<keyword evidence="2" id="KW-0812">Transmembrane</keyword>
<evidence type="ECO:0000256" key="2">
    <source>
        <dbReference type="SAM" id="Phobius"/>
    </source>
</evidence>
<dbReference type="EMBL" id="JBHSCN010000005">
    <property type="protein sequence ID" value="MFC4244166.1"/>
    <property type="molecule type" value="Genomic_DNA"/>
</dbReference>
<feature type="domain" description="Peptidase S26" evidence="3">
    <location>
        <begin position="18"/>
        <end position="78"/>
    </location>
</feature>
<protein>
    <recommendedName>
        <fullName evidence="1">Signal peptidase I</fullName>
        <ecNumber evidence="1">3.4.21.89</ecNumber>
    </recommendedName>
</protein>
<keyword evidence="4" id="KW-0378">Hydrolase</keyword>
<organism evidence="4 5">
    <name type="scientific">Gryllotalpicola reticulitermitis</name>
    <dbReference type="NCBI Taxonomy" id="1184153"/>
    <lineage>
        <taxon>Bacteria</taxon>
        <taxon>Bacillati</taxon>
        <taxon>Actinomycetota</taxon>
        <taxon>Actinomycetes</taxon>
        <taxon>Micrococcales</taxon>
        <taxon>Microbacteriaceae</taxon>
        <taxon>Gryllotalpicola</taxon>
    </lineage>
</organism>
<evidence type="ECO:0000256" key="1">
    <source>
        <dbReference type="NCBIfam" id="TIGR02228"/>
    </source>
</evidence>
<dbReference type="PANTHER" id="PTHR10806:SF6">
    <property type="entry name" value="SIGNAL PEPTIDASE COMPLEX CATALYTIC SUBUNIT SEC11"/>
    <property type="match status" value="1"/>
</dbReference>
<feature type="transmembrane region" description="Helical" evidence="2">
    <location>
        <begin position="140"/>
        <end position="157"/>
    </location>
</feature>
<evidence type="ECO:0000259" key="3">
    <source>
        <dbReference type="Pfam" id="PF10502"/>
    </source>
</evidence>
<dbReference type="RefSeq" id="WP_390229258.1">
    <property type="nucleotide sequence ID" value="NZ_JBHSCN010000005.1"/>
</dbReference>
<dbReference type="Pfam" id="PF10502">
    <property type="entry name" value="Peptidase_S26"/>
    <property type="match status" value="1"/>
</dbReference>
<dbReference type="Proteomes" id="UP001595900">
    <property type="component" value="Unassembled WGS sequence"/>
</dbReference>
<dbReference type="GO" id="GO:0009003">
    <property type="term" value="F:signal peptidase activity"/>
    <property type="evidence" value="ECO:0007669"/>
    <property type="project" value="UniProtKB-EC"/>
</dbReference>